<accession>A0A6A6EN96</accession>
<dbReference type="OrthoDB" id="3800277at2759"/>
<keyword evidence="3" id="KW-1185">Reference proteome</keyword>
<organism evidence="2 3">
    <name type="scientific">Zopfia rhizophila CBS 207.26</name>
    <dbReference type="NCBI Taxonomy" id="1314779"/>
    <lineage>
        <taxon>Eukaryota</taxon>
        <taxon>Fungi</taxon>
        <taxon>Dikarya</taxon>
        <taxon>Ascomycota</taxon>
        <taxon>Pezizomycotina</taxon>
        <taxon>Dothideomycetes</taxon>
        <taxon>Dothideomycetes incertae sedis</taxon>
        <taxon>Zopfiaceae</taxon>
        <taxon>Zopfia</taxon>
    </lineage>
</organism>
<protein>
    <submittedName>
        <fullName evidence="2">Uncharacterized protein</fullName>
    </submittedName>
</protein>
<feature type="region of interest" description="Disordered" evidence="1">
    <location>
        <begin position="422"/>
        <end position="452"/>
    </location>
</feature>
<evidence type="ECO:0000313" key="2">
    <source>
        <dbReference type="EMBL" id="KAF2192741.1"/>
    </source>
</evidence>
<proteinExistence type="predicted"/>
<dbReference type="Proteomes" id="UP000800200">
    <property type="component" value="Unassembled WGS sequence"/>
</dbReference>
<name>A0A6A6EN96_9PEZI</name>
<gene>
    <name evidence="2" type="ORF">K469DRAFT_694795</name>
</gene>
<evidence type="ECO:0000313" key="3">
    <source>
        <dbReference type="Proteomes" id="UP000800200"/>
    </source>
</evidence>
<dbReference type="EMBL" id="ML994615">
    <property type="protein sequence ID" value="KAF2192741.1"/>
    <property type="molecule type" value="Genomic_DNA"/>
</dbReference>
<evidence type="ECO:0000256" key="1">
    <source>
        <dbReference type="SAM" id="MobiDB-lite"/>
    </source>
</evidence>
<dbReference type="AlphaFoldDB" id="A0A6A6EN96"/>
<feature type="compositionally biased region" description="Polar residues" evidence="1">
    <location>
        <begin position="439"/>
        <end position="449"/>
    </location>
</feature>
<sequence length="477" mass="54797">MAHIAPSRIYNFINLGKLHSRRQLSTYNKVCNAVNLSSLYAHAAKNPRGSWAYLEDGSVVVSPIRYLDHNTFETELKLMQDFLNDPRQRFKRTLDKFTDTRLLIITTRRPTNMDKSFFPIVARTFVAEQAVPDKLFDQILLQLDDFGSYAGSKLGHSFKQRMTPAFFKTTVQPALNTFRGTLINGVLQPNVRLSNALPISKNYQGGLTRQALRGLHKDQMDGTLPITTIENQVYQNLRPRMNVELFGRDMYPHEEIAARKARMREAGSDNMGMVLAREQEVAQREEEISRREDELTKREGGLNATKERLTREATKLAKSEEELTRRWKMFFVKKKIDQKEADLAARETQFAIEERFARREGALAVKEQELLWRETALKRKLGSLRWQMRGLGMDPDAEFPPGYVADSRVAEDNTVDQHEALQDAPLGSENSRGEKHEVFQTTPPESLSNIRARIRLPRKDDLLRESYPQSAGDPFPK</sequence>
<reference evidence="2" key="1">
    <citation type="journal article" date="2020" name="Stud. Mycol.">
        <title>101 Dothideomycetes genomes: a test case for predicting lifestyles and emergence of pathogens.</title>
        <authorList>
            <person name="Haridas S."/>
            <person name="Albert R."/>
            <person name="Binder M."/>
            <person name="Bloem J."/>
            <person name="Labutti K."/>
            <person name="Salamov A."/>
            <person name="Andreopoulos B."/>
            <person name="Baker S."/>
            <person name="Barry K."/>
            <person name="Bills G."/>
            <person name="Bluhm B."/>
            <person name="Cannon C."/>
            <person name="Castanera R."/>
            <person name="Culley D."/>
            <person name="Daum C."/>
            <person name="Ezra D."/>
            <person name="Gonzalez J."/>
            <person name="Henrissat B."/>
            <person name="Kuo A."/>
            <person name="Liang C."/>
            <person name="Lipzen A."/>
            <person name="Lutzoni F."/>
            <person name="Magnuson J."/>
            <person name="Mondo S."/>
            <person name="Nolan M."/>
            <person name="Ohm R."/>
            <person name="Pangilinan J."/>
            <person name="Park H.-J."/>
            <person name="Ramirez L."/>
            <person name="Alfaro M."/>
            <person name="Sun H."/>
            <person name="Tritt A."/>
            <person name="Yoshinaga Y."/>
            <person name="Zwiers L.-H."/>
            <person name="Turgeon B."/>
            <person name="Goodwin S."/>
            <person name="Spatafora J."/>
            <person name="Crous P."/>
            <person name="Grigoriev I."/>
        </authorList>
    </citation>
    <scope>NUCLEOTIDE SEQUENCE</scope>
    <source>
        <strain evidence="2">CBS 207.26</strain>
    </source>
</reference>